<sequence length="102" mass="11884">MAFGTMAKPAEQDVEIVRKKQKEAAVKCWFTAAGRAIPLSMKLQDENGEIFCVEEIYVKECQKKYYAGMVSWEYRCRICFGGNSREVILLFQPETCRWKLFL</sequence>
<organism evidence="1 2">
    <name type="scientific">Candidatus Fusicatenibacter intestinigallinarum</name>
    <dbReference type="NCBI Taxonomy" id="2838598"/>
    <lineage>
        <taxon>Bacteria</taxon>
        <taxon>Bacillati</taxon>
        <taxon>Bacillota</taxon>
        <taxon>Clostridia</taxon>
        <taxon>Lachnospirales</taxon>
        <taxon>Lachnospiraceae</taxon>
        <taxon>Fusicatenibacter</taxon>
    </lineage>
</organism>
<name>A0A9D2NAU6_9FIRM</name>
<accession>A0A9D2NAU6</accession>
<proteinExistence type="predicted"/>
<evidence type="ECO:0000313" key="1">
    <source>
        <dbReference type="EMBL" id="HJC16294.1"/>
    </source>
</evidence>
<comment type="caution">
    <text evidence="1">The sequence shown here is derived from an EMBL/GenBank/DDBJ whole genome shotgun (WGS) entry which is preliminary data.</text>
</comment>
<gene>
    <name evidence="1" type="ORF">H9705_10845</name>
</gene>
<reference evidence="1" key="2">
    <citation type="submission" date="2021-04" db="EMBL/GenBank/DDBJ databases">
        <authorList>
            <person name="Gilroy R."/>
        </authorList>
    </citation>
    <scope>NUCLEOTIDE SEQUENCE</scope>
    <source>
        <strain evidence="1">CHK185-5351</strain>
    </source>
</reference>
<protein>
    <submittedName>
        <fullName evidence="1">Uncharacterized protein</fullName>
    </submittedName>
</protein>
<reference evidence="1" key="1">
    <citation type="journal article" date="2021" name="PeerJ">
        <title>Extensive microbial diversity within the chicken gut microbiome revealed by metagenomics and culture.</title>
        <authorList>
            <person name="Gilroy R."/>
            <person name="Ravi A."/>
            <person name="Getino M."/>
            <person name="Pursley I."/>
            <person name="Horton D.L."/>
            <person name="Alikhan N.F."/>
            <person name="Baker D."/>
            <person name="Gharbi K."/>
            <person name="Hall N."/>
            <person name="Watson M."/>
            <person name="Adriaenssens E.M."/>
            <person name="Foster-Nyarko E."/>
            <person name="Jarju S."/>
            <person name="Secka A."/>
            <person name="Antonio M."/>
            <person name="Oren A."/>
            <person name="Chaudhuri R.R."/>
            <person name="La Ragione R."/>
            <person name="Hildebrand F."/>
            <person name="Pallen M.J."/>
        </authorList>
    </citation>
    <scope>NUCLEOTIDE SEQUENCE</scope>
    <source>
        <strain evidence="1">CHK185-5351</strain>
    </source>
</reference>
<dbReference type="AlphaFoldDB" id="A0A9D2NAU6"/>
<dbReference type="EMBL" id="DWWU01000045">
    <property type="protein sequence ID" value="HJC16294.1"/>
    <property type="molecule type" value="Genomic_DNA"/>
</dbReference>
<dbReference type="Proteomes" id="UP000823849">
    <property type="component" value="Unassembled WGS sequence"/>
</dbReference>
<evidence type="ECO:0000313" key="2">
    <source>
        <dbReference type="Proteomes" id="UP000823849"/>
    </source>
</evidence>